<protein>
    <submittedName>
        <fullName evidence="12">WUSCHEL-related homeobox 2</fullName>
    </submittedName>
</protein>
<dbReference type="SUPFAM" id="SSF46689">
    <property type="entry name" value="Homeodomain-like"/>
    <property type="match status" value="1"/>
</dbReference>
<evidence type="ECO:0000256" key="2">
    <source>
        <dbReference type="ARBA" id="ARBA00022473"/>
    </source>
</evidence>
<evidence type="ECO:0000313" key="13">
    <source>
        <dbReference type="Proteomes" id="UP000634136"/>
    </source>
</evidence>
<evidence type="ECO:0000313" key="12">
    <source>
        <dbReference type="EMBL" id="KAF7805473.1"/>
    </source>
</evidence>
<keyword evidence="7 9" id="KW-0539">Nucleus</keyword>
<organism evidence="12 13">
    <name type="scientific">Senna tora</name>
    <dbReference type="NCBI Taxonomy" id="362788"/>
    <lineage>
        <taxon>Eukaryota</taxon>
        <taxon>Viridiplantae</taxon>
        <taxon>Streptophyta</taxon>
        <taxon>Embryophyta</taxon>
        <taxon>Tracheophyta</taxon>
        <taxon>Spermatophyta</taxon>
        <taxon>Magnoliopsida</taxon>
        <taxon>eudicotyledons</taxon>
        <taxon>Gunneridae</taxon>
        <taxon>Pentapetalae</taxon>
        <taxon>rosids</taxon>
        <taxon>fabids</taxon>
        <taxon>Fabales</taxon>
        <taxon>Fabaceae</taxon>
        <taxon>Caesalpinioideae</taxon>
        <taxon>Cassia clade</taxon>
        <taxon>Senna</taxon>
    </lineage>
</organism>
<keyword evidence="3" id="KW-0805">Transcription regulation</keyword>
<feature type="region of interest" description="Disordered" evidence="10">
    <location>
        <begin position="1"/>
        <end position="20"/>
    </location>
</feature>
<dbReference type="GO" id="GO:0003700">
    <property type="term" value="F:DNA-binding transcription factor activity"/>
    <property type="evidence" value="ECO:0007669"/>
    <property type="project" value="InterPro"/>
</dbReference>
<feature type="domain" description="Homeobox" evidence="11">
    <location>
        <begin position="17"/>
        <end position="52"/>
    </location>
</feature>
<comment type="caution">
    <text evidence="12">The sequence shown here is derived from an EMBL/GenBank/DDBJ whole genome shotgun (WGS) entry which is preliminary data.</text>
</comment>
<comment type="similarity">
    <text evidence="8">Belongs to the WUS homeobox family.</text>
</comment>
<evidence type="ECO:0000259" key="11">
    <source>
        <dbReference type="Pfam" id="PF00046"/>
    </source>
</evidence>
<dbReference type="PANTHER" id="PTHR45940:SF6">
    <property type="entry name" value="WUSCHEL-RELATED HOMEOBOX 2"/>
    <property type="match status" value="1"/>
</dbReference>
<evidence type="ECO:0000256" key="10">
    <source>
        <dbReference type="SAM" id="MobiDB-lite"/>
    </source>
</evidence>
<comment type="subcellular location">
    <subcellularLocation>
        <location evidence="1 9">Nucleus</location>
    </subcellularLocation>
</comment>
<dbReference type="PANTHER" id="PTHR45940">
    <property type="entry name" value="WUSCHEL-RELATED HOMEOBOX 1-RELATED"/>
    <property type="match status" value="1"/>
</dbReference>
<dbReference type="Proteomes" id="UP000634136">
    <property type="component" value="Unassembled WGS sequence"/>
</dbReference>
<accession>A0A834W1A2</accession>
<name>A0A834W1A2_9FABA</name>
<evidence type="ECO:0000256" key="1">
    <source>
        <dbReference type="ARBA" id="ARBA00004123"/>
    </source>
</evidence>
<keyword evidence="5 9" id="KW-0371">Homeobox</keyword>
<dbReference type="EMBL" id="JAAIUW010000012">
    <property type="protein sequence ID" value="KAF7805473.1"/>
    <property type="molecule type" value="Genomic_DNA"/>
</dbReference>
<evidence type="ECO:0000256" key="9">
    <source>
        <dbReference type="RuleBase" id="RU000682"/>
    </source>
</evidence>
<dbReference type="InterPro" id="IPR009057">
    <property type="entry name" value="Homeodomain-like_sf"/>
</dbReference>
<proteinExistence type="inferred from homology"/>
<gene>
    <name evidence="12" type="ORF">G2W53_037634</name>
</gene>
<dbReference type="GO" id="GO:0005634">
    <property type="term" value="C:nucleus"/>
    <property type="evidence" value="ECO:0007669"/>
    <property type="project" value="UniProtKB-SubCell"/>
</dbReference>
<evidence type="ECO:0000256" key="6">
    <source>
        <dbReference type="ARBA" id="ARBA00023163"/>
    </source>
</evidence>
<reference evidence="12" key="1">
    <citation type="submission" date="2020-09" db="EMBL/GenBank/DDBJ databases">
        <title>Genome-Enabled Discovery of Anthraquinone Biosynthesis in Senna tora.</title>
        <authorList>
            <person name="Kang S.-H."/>
            <person name="Pandey R.P."/>
            <person name="Lee C.-M."/>
            <person name="Sim J.-S."/>
            <person name="Jeong J.-T."/>
            <person name="Choi B.-S."/>
            <person name="Jung M."/>
            <person name="Ginzburg D."/>
            <person name="Zhao K."/>
            <person name="Won S.Y."/>
            <person name="Oh T.-J."/>
            <person name="Yu Y."/>
            <person name="Kim N.-H."/>
            <person name="Lee O.R."/>
            <person name="Lee T.-H."/>
            <person name="Bashyal P."/>
            <person name="Kim T.-S."/>
            <person name="Lee W.-H."/>
            <person name="Kawkins C."/>
            <person name="Kim C.-K."/>
            <person name="Kim J.S."/>
            <person name="Ahn B.O."/>
            <person name="Rhee S.Y."/>
            <person name="Sohng J.K."/>
        </authorList>
    </citation>
    <scope>NUCLEOTIDE SEQUENCE</scope>
    <source>
        <tissue evidence="12">Leaf</tissue>
    </source>
</reference>
<evidence type="ECO:0000256" key="3">
    <source>
        <dbReference type="ARBA" id="ARBA00023015"/>
    </source>
</evidence>
<dbReference type="Pfam" id="PF00046">
    <property type="entry name" value="Homeodomain"/>
    <property type="match status" value="1"/>
</dbReference>
<keyword evidence="2" id="KW-0217">Developmental protein</keyword>
<keyword evidence="13" id="KW-1185">Reference proteome</keyword>
<dbReference type="AlphaFoldDB" id="A0A834W1A2"/>
<dbReference type="OrthoDB" id="1896656at2759"/>
<keyword evidence="6" id="KW-0804">Transcription</keyword>
<evidence type="ECO:0000256" key="8">
    <source>
        <dbReference type="ARBA" id="ARBA00024040"/>
    </source>
</evidence>
<keyword evidence="4 9" id="KW-0238">DNA-binding</keyword>
<evidence type="ECO:0000256" key="4">
    <source>
        <dbReference type="ARBA" id="ARBA00023125"/>
    </source>
</evidence>
<evidence type="ECO:0000256" key="7">
    <source>
        <dbReference type="ARBA" id="ARBA00023242"/>
    </source>
</evidence>
<sequence length="145" mass="16422">MEGGGGGSSNSSSSGSSRWNPTKEQISMLENLYKQGIRTPSAEQIQHITARLRAYGHIEGKNWYALPIICHTVKWGIILNIRGCFCRGGCLQTMIIACKYKYSRHNKRFRFFLCIQLEFSNPNQLILPQKTTPPSLIFSLLQLKT</sequence>
<dbReference type="InterPro" id="IPR001356">
    <property type="entry name" value="HD"/>
</dbReference>
<dbReference type="GO" id="GO:0099402">
    <property type="term" value="P:plant organ development"/>
    <property type="evidence" value="ECO:0007669"/>
    <property type="project" value="InterPro"/>
</dbReference>
<dbReference type="InterPro" id="IPR044555">
    <property type="entry name" value="WUSCHEL-like"/>
</dbReference>
<evidence type="ECO:0000256" key="5">
    <source>
        <dbReference type="ARBA" id="ARBA00023155"/>
    </source>
</evidence>
<dbReference type="GO" id="GO:0003677">
    <property type="term" value="F:DNA binding"/>
    <property type="evidence" value="ECO:0007669"/>
    <property type="project" value="UniProtKB-KW"/>
</dbReference>